<dbReference type="GO" id="GO:0005737">
    <property type="term" value="C:cytoplasm"/>
    <property type="evidence" value="ECO:0007669"/>
    <property type="project" value="TreeGrafter"/>
</dbReference>
<gene>
    <name evidence="3" type="ORF">J5Y06_21075</name>
</gene>
<evidence type="ECO:0000259" key="2">
    <source>
        <dbReference type="Pfam" id="PF13660"/>
    </source>
</evidence>
<feature type="domain" description="MOFRL" evidence="1">
    <location>
        <begin position="319"/>
        <end position="426"/>
    </location>
</feature>
<dbReference type="InterPro" id="IPR038614">
    <property type="entry name" value="GK_N_sf"/>
</dbReference>
<dbReference type="RefSeq" id="WP_209337176.1">
    <property type="nucleotide sequence ID" value="NZ_JAGIYY010000011.1"/>
</dbReference>
<dbReference type="InterPro" id="IPR007835">
    <property type="entry name" value="MOFRL"/>
</dbReference>
<reference evidence="3" key="1">
    <citation type="submission" date="2021-03" db="EMBL/GenBank/DDBJ databases">
        <title>Genome sequencing and assembly of Tianweitania sediminis.</title>
        <authorList>
            <person name="Chhetri G."/>
        </authorList>
    </citation>
    <scope>NUCLEOTIDE SEQUENCE</scope>
    <source>
        <strain evidence="3">Z8</strain>
    </source>
</reference>
<dbReference type="EMBL" id="JAGIYY010000011">
    <property type="protein sequence ID" value="MBP0441150.1"/>
    <property type="molecule type" value="Genomic_DNA"/>
</dbReference>
<accession>A0A8J7ULP2</accession>
<evidence type="ECO:0000259" key="1">
    <source>
        <dbReference type="Pfam" id="PF05161"/>
    </source>
</evidence>
<comment type="caution">
    <text evidence="3">The sequence shown here is derived from an EMBL/GenBank/DDBJ whole genome shotgun (WGS) entry which is preliminary data.</text>
</comment>
<dbReference type="InterPro" id="IPR025286">
    <property type="entry name" value="MOFRL_assoc_dom"/>
</dbReference>
<dbReference type="PANTHER" id="PTHR12227">
    <property type="entry name" value="GLYCERATE KINASE"/>
    <property type="match status" value="1"/>
</dbReference>
<evidence type="ECO:0000313" key="3">
    <source>
        <dbReference type="EMBL" id="MBP0441150.1"/>
    </source>
</evidence>
<dbReference type="Pfam" id="PF05161">
    <property type="entry name" value="MOFRL"/>
    <property type="match status" value="1"/>
</dbReference>
<dbReference type="SUPFAM" id="SSF82544">
    <property type="entry name" value="GckA/TtuD-like"/>
    <property type="match status" value="1"/>
</dbReference>
<dbReference type="PANTHER" id="PTHR12227:SF0">
    <property type="entry name" value="GLYCERATE KINASE"/>
    <property type="match status" value="1"/>
</dbReference>
<proteinExistence type="predicted"/>
<organism evidence="3 4">
    <name type="scientific">Tianweitania sediminis</name>
    <dbReference type="NCBI Taxonomy" id="1502156"/>
    <lineage>
        <taxon>Bacteria</taxon>
        <taxon>Pseudomonadati</taxon>
        <taxon>Pseudomonadota</taxon>
        <taxon>Alphaproteobacteria</taxon>
        <taxon>Hyphomicrobiales</taxon>
        <taxon>Phyllobacteriaceae</taxon>
        <taxon>Tianweitania</taxon>
    </lineage>
</organism>
<dbReference type="GO" id="GO:0008887">
    <property type="term" value="F:glycerate kinase activity"/>
    <property type="evidence" value="ECO:0007669"/>
    <property type="project" value="InterPro"/>
</dbReference>
<dbReference type="Gene3D" id="3.40.50.10180">
    <property type="entry name" value="Glycerate kinase, MOFRL-like N-terminal domain"/>
    <property type="match status" value="1"/>
</dbReference>
<name>A0A8J7ULP2_9HYPH</name>
<dbReference type="InterPro" id="IPR037035">
    <property type="entry name" value="GK-like_C_sf"/>
</dbReference>
<dbReference type="Proteomes" id="UP000666240">
    <property type="component" value="Unassembled WGS sequence"/>
</dbReference>
<evidence type="ECO:0000313" key="4">
    <source>
        <dbReference type="Proteomes" id="UP000666240"/>
    </source>
</evidence>
<dbReference type="InterPro" id="IPR039760">
    <property type="entry name" value="MOFRL_protein"/>
</dbReference>
<feature type="domain" description="MOFRL-associated" evidence="2">
    <location>
        <begin position="16"/>
        <end position="246"/>
    </location>
</feature>
<dbReference type="Gene3D" id="3.40.1480.10">
    <property type="entry name" value="MOFRL domain"/>
    <property type="match status" value="1"/>
</dbReference>
<protein>
    <submittedName>
        <fullName evidence="3">DUF4147 domain-containing protein</fullName>
    </submittedName>
</protein>
<dbReference type="AlphaFoldDB" id="A0A8J7ULP2"/>
<sequence length="440" mass="44807">MISTNNRPDEELRQTALALFQAGVRRADPAGAVEQALRERTAQIAAAERIFLLALGKAAVPMARAALPFLAEKLAGTVVVTNPENAAPVPGATVIPGGHPLPDKNSVRGGEALEQLALQAKKSDLVVCLVSGGGSALVCSPAEGVTPEDKIALNDALIRSGADIREINVVRSAVSRLKGGGLARAAAPAAVLALIVSDVPGDDLATIASGPTLWPSPSPQAQREHALAILARYRLLHALPAGPRNALASTSAAAPPPAGLTVENRVIGSNRLSVDAMQGAAVSMGWTVLRLPGWLDGDVADATRRMHALCLEQTAAPIAILSGGEPTVQVTGSGRGGRNQELALRFALQAEASPLARSFVFLSGGTDGRDGPTDAAGALVNAGTPHRIRAAGLDPLTLLGNNDAYPALRASGDLLITGATGTNVADLQVILLGAKENAAA</sequence>
<dbReference type="Pfam" id="PF13660">
    <property type="entry name" value="DUF4147"/>
    <property type="match status" value="1"/>
</dbReference>
<keyword evidence="4" id="KW-1185">Reference proteome</keyword>